<dbReference type="Proteomes" id="UP001552299">
    <property type="component" value="Unassembled WGS sequence"/>
</dbReference>
<dbReference type="InterPro" id="IPR044816">
    <property type="entry name" value="BURP"/>
</dbReference>
<keyword evidence="1" id="KW-1133">Transmembrane helix</keyword>
<dbReference type="AlphaFoldDB" id="A0ABD0U1W4"/>
<proteinExistence type="predicted"/>
<accession>A0ABD0U1W4</accession>
<dbReference type="EMBL" id="JANQDX010000018">
    <property type="protein sequence ID" value="KAL0905848.1"/>
    <property type="molecule type" value="Genomic_DNA"/>
</dbReference>
<comment type="caution">
    <text evidence="3">The sequence shown here is derived from an EMBL/GenBank/DDBJ whole genome shotgun (WGS) entry which is preliminary data.</text>
</comment>
<dbReference type="InterPro" id="IPR004873">
    <property type="entry name" value="BURP_dom"/>
</dbReference>
<reference evidence="3 4" key="1">
    <citation type="journal article" date="2024" name="Plant Biotechnol. J.">
        <title>Dendrobium thyrsiflorum genome and its molecular insights into genes involved in important horticultural traits.</title>
        <authorList>
            <person name="Chen B."/>
            <person name="Wang J.Y."/>
            <person name="Zheng P.J."/>
            <person name="Li K.L."/>
            <person name="Liang Y.M."/>
            <person name="Chen X.F."/>
            <person name="Zhang C."/>
            <person name="Zhao X."/>
            <person name="He X."/>
            <person name="Zhang G.Q."/>
            <person name="Liu Z.J."/>
            <person name="Xu Q."/>
        </authorList>
    </citation>
    <scope>NUCLEOTIDE SEQUENCE [LARGE SCALE GENOMIC DNA]</scope>
    <source>
        <strain evidence="3">GZMU011</strain>
    </source>
</reference>
<dbReference type="PANTHER" id="PTHR31236:SF2">
    <property type="entry name" value="BURP DOMAIN PROTEIN RD22"/>
    <property type="match status" value="1"/>
</dbReference>
<evidence type="ECO:0000313" key="4">
    <source>
        <dbReference type="Proteomes" id="UP001552299"/>
    </source>
</evidence>
<gene>
    <name evidence="3" type="ORF">M5K25_024290</name>
</gene>
<evidence type="ECO:0000313" key="3">
    <source>
        <dbReference type="EMBL" id="KAL0905848.1"/>
    </source>
</evidence>
<feature type="transmembrane region" description="Helical" evidence="1">
    <location>
        <begin position="78"/>
        <end position="99"/>
    </location>
</feature>
<keyword evidence="1" id="KW-0472">Membrane</keyword>
<feature type="transmembrane region" description="Helical" evidence="1">
    <location>
        <begin position="111"/>
        <end position="133"/>
    </location>
</feature>
<dbReference type="Pfam" id="PF03181">
    <property type="entry name" value="BURP"/>
    <property type="match status" value="1"/>
</dbReference>
<name>A0ABD0U1W4_DENTH</name>
<evidence type="ECO:0000256" key="1">
    <source>
        <dbReference type="SAM" id="Phobius"/>
    </source>
</evidence>
<keyword evidence="1" id="KW-0812">Transmembrane</keyword>
<protein>
    <recommendedName>
        <fullName evidence="2">BURP domain-containing protein</fullName>
    </recommendedName>
</protein>
<organism evidence="3 4">
    <name type="scientific">Dendrobium thyrsiflorum</name>
    <name type="common">Pinecone-like raceme dendrobium</name>
    <name type="synonym">Orchid</name>
    <dbReference type="NCBI Taxonomy" id="117978"/>
    <lineage>
        <taxon>Eukaryota</taxon>
        <taxon>Viridiplantae</taxon>
        <taxon>Streptophyta</taxon>
        <taxon>Embryophyta</taxon>
        <taxon>Tracheophyta</taxon>
        <taxon>Spermatophyta</taxon>
        <taxon>Magnoliopsida</taxon>
        <taxon>Liliopsida</taxon>
        <taxon>Asparagales</taxon>
        <taxon>Orchidaceae</taxon>
        <taxon>Epidendroideae</taxon>
        <taxon>Malaxideae</taxon>
        <taxon>Dendrobiinae</taxon>
        <taxon>Dendrobium</taxon>
    </lineage>
</organism>
<feature type="domain" description="BURP" evidence="2">
    <location>
        <begin position="203"/>
        <end position="398"/>
    </location>
</feature>
<keyword evidence="4" id="KW-1185">Reference proteome</keyword>
<dbReference type="PANTHER" id="PTHR31236">
    <property type="entry name" value="BURP DOMAIN PROTEIN USPL1-LIKE"/>
    <property type="match status" value="1"/>
</dbReference>
<evidence type="ECO:0000259" key="2">
    <source>
        <dbReference type="PROSITE" id="PS51277"/>
    </source>
</evidence>
<dbReference type="PROSITE" id="PS51277">
    <property type="entry name" value="BURP"/>
    <property type="match status" value="1"/>
</dbReference>
<dbReference type="SMART" id="SM01045">
    <property type="entry name" value="BURP"/>
    <property type="match status" value="1"/>
</dbReference>
<sequence>MIILDQIQEAHDHIYDVEVKALELECMEEGFVRGFLKGIHLVHRKTRAEIKWFTPSQASGDSSVDFDGDEVERFSPGFIVVFFLPSLIGRYLHGFLYGFDGLLYTSALLSLLFWVGVLDFVFLLVWLLFFINFDMGSSLNVGKDVVIVNTGKGTTVNVGKGGVGVDVKPKGKPVIVHASPFDAYKQYAATDTQLHDNSAVVLFFLRQDLRRCKQFTLQLADGGGAARAFIPRSSAEFVPFSTEELPAILSRFSIPVGSAEAAATEKTLRECEAAPVVGEKKLCATSLESMVDFATTSLGTRKVVAVATEGGSGDRRVYKVRSVRTVAAAGGKGVVSCHPEAYVYAVFFCHTTASSEVYEVEMAAEGGGTGMKAVAPWRCAIRIRRGGIRSIWRLGCLM</sequence>